<dbReference type="AlphaFoldDB" id="A0A975Y3T0"/>
<sequence length="35" mass="4143">MVLSQFSQVIRTDKKTLVFSDQNEKLLRPKLSTYK</sequence>
<evidence type="ECO:0000313" key="1">
    <source>
        <dbReference type="EMBL" id="QXE22456.1"/>
    </source>
</evidence>
<proteinExistence type="predicted"/>
<protein>
    <submittedName>
        <fullName evidence="1">Uncharacterized protein</fullName>
    </submittedName>
</protein>
<keyword evidence="2" id="KW-1185">Reference proteome</keyword>
<reference evidence="1" key="1">
    <citation type="submission" date="2017-04" db="EMBL/GenBank/DDBJ databases">
        <title>Genome deletions in a multicellular cyanobacterial endosymbiont for morphological adaptation in marine diatoms.</title>
        <authorList>
            <person name="Wang Y."/>
            <person name="Gao H."/>
            <person name="Li R."/>
            <person name="Xu X."/>
        </authorList>
    </citation>
    <scope>NUCLEOTIDE SEQUENCE</scope>
    <source>
        <strain evidence="1">FACHB 800</strain>
    </source>
</reference>
<accession>A0A975Y3T0</accession>
<dbReference type="KEGG" id="rsin:B6N60_01139"/>
<dbReference type="Proteomes" id="UP000683511">
    <property type="component" value="Chromosome"/>
</dbReference>
<dbReference type="EMBL" id="CP021056">
    <property type="protein sequence ID" value="QXE22456.1"/>
    <property type="molecule type" value="Genomic_DNA"/>
</dbReference>
<evidence type="ECO:0000313" key="2">
    <source>
        <dbReference type="Proteomes" id="UP000683511"/>
    </source>
</evidence>
<name>A0A975Y3T0_9NOST</name>
<organism evidence="1 2">
    <name type="scientific">Richelia sinica FACHB-800</name>
    <dbReference type="NCBI Taxonomy" id="1357546"/>
    <lineage>
        <taxon>Bacteria</taxon>
        <taxon>Bacillati</taxon>
        <taxon>Cyanobacteriota</taxon>
        <taxon>Cyanophyceae</taxon>
        <taxon>Nostocales</taxon>
        <taxon>Nostocaceae</taxon>
        <taxon>Richelia</taxon>
    </lineage>
</organism>
<gene>
    <name evidence="1" type="ORF">B6N60_01139</name>
</gene>